<organism evidence="2 3">
    <name type="scientific">Gordonia alkanivorans CGMCC 6845</name>
    <dbReference type="NCBI Taxonomy" id="1423140"/>
    <lineage>
        <taxon>Bacteria</taxon>
        <taxon>Bacillati</taxon>
        <taxon>Actinomycetota</taxon>
        <taxon>Actinomycetes</taxon>
        <taxon>Mycobacteriales</taxon>
        <taxon>Gordoniaceae</taxon>
        <taxon>Gordonia</taxon>
    </lineage>
</organism>
<dbReference type="EMBL" id="AYXO01000002">
    <property type="protein sequence ID" value="ETA08304.1"/>
    <property type="molecule type" value="Genomic_DNA"/>
</dbReference>
<accession>W9DIK3</accession>
<dbReference type="InterPro" id="IPR050483">
    <property type="entry name" value="CoA-transferase_III_domain"/>
</dbReference>
<dbReference type="InterPro" id="IPR044855">
    <property type="entry name" value="CoA-Trfase_III_dom3_sf"/>
</dbReference>
<dbReference type="HOGENOM" id="CLU_033975_1_1_11"/>
<dbReference type="Pfam" id="PF02515">
    <property type="entry name" value="CoA_transf_3"/>
    <property type="match status" value="1"/>
</dbReference>
<dbReference type="SUPFAM" id="SSF89796">
    <property type="entry name" value="CoA-transferase family III (CaiB/BaiF)"/>
    <property type="match status" value="1"/>
</dbReference>
<evidence type="ECO:0000256" key="1">
    <source>
        <dbReference type="ARBA" id="ARBA00022679"/>
    </source>
</evidence>
<sequence>MVGLIPIALTNPTSAGDPWPVNSDQSPSSDSALLPLEGITVVALEQAVAAPLATRHLADLGARVIKVERVGEGDFARQYDSAVRGGAGSHFVWLNRGKESVELDLKSEAGRDAIKTLIAGADVFLQNLAPGAAARLGLGADVLRADHPELIVVDMSGYGDAGPFRDRKAYDMLVQAETGLISVTGTPEDMTKTGIPSSDIAAGMYALTSVLSALFRRATTGIGARVAVSMFDSTVEWMGHAMYMRLYGGKQIARVGLGHAAIVPYDKYPTQDGTILIGVQNDRGWDTLTRVVLDRPDLAEDPRYKTNIDRVSRRAEVDAVIAAETKRFTTEELDRRLADAGVPAAEIRDLEAVVEHPQLGERDRWRDVDTEVGPIKAVLPPMTFDDVELAMGPVPALGEHTDAVLREFGIVAGERP</sequence>
<dbReference type="Proteomes" id="UP000035035">
    <property type="component" value="Unassembled WGS sequence"/>
</dbReference>
<proteinExistence type="predicted"/>
<comment type="caution">
    <text evidence="2">The sequence shown here is derived from an EMBL/GenBank/DDBJ whole genome shotgun (WGS) entry which is preliminary data.</text>
</comment>
<evidence type="ECO:0000313" key="3">
    <source>
        <dbReference type="Proteomes" id="UP000035035"/>
    </source>
</evidence>
<dbReference type="PANTHER" id="PTHR48207:SF3">
    <property type="entry name" value="SUCCINATE--HYDROXYMETHYLGLUTARATE COA-TRANSFERASE"/>
    <property type="match status" value="1"/>
</dbReference>
<dbReference type="PATRIC" id="fig|1423140.3.peg.518"/>
<protein>
    <submittedName>
        <fullName evidence="2">CoA transferase</fullName>
    </submittedName>
</protein>
<name>W9DIK3_9ACTN</name>
<dbReference type="PANTHER" id="PTHR48207">
    <property type="entry name" value="SUCCINATE--HYDROXYMETHYLGLUTARATE COA-TRANSFERASE"/>
    <property type="match status" value="1"/>
</dbReference>
<dbReference type="InterPro" id="IPR003673">
    <property type="entry name" value="CoA-Trfase_fam_III"/>
</dbReference>
<reference evidence="2 3" key="1">
    <citation type="journal article" date="2014" name="Genome Announc.">
        <title>Draft Genome Sequence of Gordonia alkanivorans Strain CGMCC6845, a Halotolerant Hydrocarbon-Degrading Bacterium.</title>
        <authorList>
            <person name="Wang X."/>
            <person name="Jin D."/>
            <person name="Zhou L."/>
            <person name="Wu L."/>
            <person name="An W."/>
            <person name="Zhao L."/>
        </authorList>
    </citation>
    <scope>NUCLEOTIDE SEQUENCE [LARGE SCALE GENOMIC DNA]</scope>
    <source>
        <strain evidence="2 3">CGMCC 6845</strain>
    </source>
</reference>
<dbReference type="AlphaFoldDB" id="W9DIK3"/>
<dbReference type="Gene3D" id="3.30.1540.10">
    <property type="entry name" value="formyl-coa transferase, domain 3"/>
    <property type="match status" value="1"/>
</dbReference>
<keyword evidence="3" id="KW-1185">Reference proteome</keyword>
<keyword evidence="1 2" id="KW-0808">Transferase</keyword>
<dbReference type="Gene3D" id="3.40.50.10540">
    <property type="entry name" value="Crotonobetainyl-coa:carnitine coa-transferase, domain 1"/>
    <property type="match status" value="1"/>
</dbReference>
<evidence type="ECO:0000313" key="2">
    <source>
        <dbReference type="EMBL" id="ETA08304.1"/>
    </source>
</evidence>
<dbReference type="GO" id="GO:0008410">
    <property type="term" value="F:CoA-transferase activity"/>
    <property type="evidence" value="ECO:0007669"/>
    <property type="project" value="TreeGrafter"/>
</dbReference>
<dbReference type="InterPro" id="IPR023606">
    <property type="entry name" value="CoA-Trfase_III_dom_1_sf"/>
</dbReference>
<gene>
    <name evidence="2" type="ORF">V525_02560</name>
</gene>